<gene>
    <name evidence="4" type="primary">ycfH</name>
    <name evidence="4" type="ORF">MM817_00896</name>
</gene>
<accession>A0A9X1V6X0</accession>
<feature type="binding site" evidence="3">
    <location>
        <position position="11"/>
    </location>
    <ligand>
        <name>a divalent metal cation</name>
        <dbReference type="ChEBI" id="CHEBI:60240"/>
        <label>1</label>
    </ligand>
</feature>
<dbReference type="GO" id="GO:0004536">
    <property type="term" value="F:DNA nuclease activity"/>
    <property type="evidence" value="ECO:0007669"/>
    <property type="project" value="InterPro"/>
</dbReference>
<name>A0A9X1V6X0_9BACL</name>
<dbReference type="GO" id="GO:0016788">
    <property type="term" value="F:hydrolase activity, acting on ester bonds"/>
    <property type="evidence" value="ECO:0007669"/>
    <property type="project" value="InterPro"/>
</dbReference>
<dbReference type="InterPro" id="IPR015991">
    <property type="entry name" value="TatD/YcfH-like"/>
</dbReference>
<protein>
    <submittedName>
        <fullName evidence="4">Metal-dependent hydrolase YcfH</fullName>
        <ecNumber evidence="4">3.1.-.-</ecNumber>
    </submittedName>
</protein>
<dbReference type="Gene3D" id="3.20.20.140">
    <property type="entry name" value="Metal-dependent hydrolases"/>
    <property type="match status" value="1"/>
</dbReference>
<evidence type="ECO:0000313" key="5">
    <source>
        <dbReference type="Proteomes" id="UP001139263"/>
    </source>
</evidence>
<feature type="binding site" evidence="3">
    <location>
        <position position="95"/>
    </location>
    <ligand>
        <name>a divalent metal cation</name>
        <dbReference type="ChEBI" id="CHEBI:60240"/>
        <label>1</label>
    </ligand>
</feature>
<dbReference type="SUPFAM" id="SSF51556">
    <property type="entry name" value="Metallo-dependent hydrolases"/>
    <property type="match status" value="1"/>
</dbReference>
<comment type="caution">
    <text evidence="4">The sequence shown here is derived from an EMBL/GenBank/DDBJ whole genome shotgun (WGS) entry which is preliminary data.</text>
</comment>
<feature type="binding site" evidence="3">
    <location>
        <position position="131"/>
    </location>
    <ligand>
        <name>a divalent metal cation</name>
        <dbReference type="ChEBI" id="CHEBI:60240"/>
        <label>2</label>
    </ligand>
</feature>
<feature type="binding site" evidence="3">
    <location>
        <position position="9"/>
    </location>
    <ligand>
        <name>a divalent metal cation</name>
        <dbReference type="ChEBI" id="CHEBI:60240"/>
        <label>1</label>
    </ligand>
</feature>
<keyword evidence="2 4" id="KW-0378">Hydrolase</keyword>
<dbReference type="Proteomes" id="UP001139263">
    <property type="component" value="Unassembled WGS sequence"/>
</dbReference>
<dbReference type="InterPro" id="IPR001130">
    <property type="entry name" value="TatD-like"/>
</dbReference>
<dbReference type="PANTHER" id="PTHR46124">
    <property type="entry name" value="D-AMINOACYL-TRNA DEACYLASE"/>
    <property type="match status" value="1"/>
</dbReference>
<keyword evidence="5" id="KW-1185">Reference proteome</keyword>
<organism evidence="4 5">
    <name type="scientific">Sulfoacidibacillus ferrooxidans</name>
    <dbReference type="NCBI Taxonomy" id="2005001"/>
    <lineage>
        <taxon>Bacteria</taxon>
        <taxon>Bacillati</taxon>
        <taxon>Bacillota</taxon>
        <taxon>Bacilli</taxon>
        <taxon>Bacillales</taxon>
        <taxon>Alicyclobacillaceae</taxon>
        <taxon>Sulfoacidibacillus</taxon>
    </lineage>
</organism>
<keyword evidence="1 3" id="KW-0479">Metal-binding</keyword>
<dbReference type="EC" id="3.1.-.-" evidence="4"/>
<dbReference type="GO" id="GO:0046872">
    <property type="term" value="F:metal ion binding"/>
    <property type="evidence" value="ECO:0007669"/>
    <property type="project" value="UniProtKB-KW"/>
</dbReference>
<reference evidence="4" key="1">
    <citation type="submission" date="2022-03" db="EMBL/GenBank/DDBJ databases">
        <title>Draft Genome Sequence of Firmicute Strain S0AB, a Heterotrophic Iron/Sulfur-Oxidizing Extreme Acidophile.</title>
        <authorList>
            <person name="Vergara E."/>
            <person name="Pakostova E."/>
            <person name="Johnson D.B."/>
            <person name="Holmes D.S."/>
        </authorList>
    </citation>
    <scope>NUCLEOTIDE SEQUENCE</scope>
    <source>
        <strain evidence="4">S0AB</strain>
    </source>
</reference>
<dbReference type="InterPro" id="IPR018228">
    <property type="entry name" value="DNase_TatD-rel_CS"/>
</dbReference>
<evidence type="ECO:0000256" key="3">
    <source>
        <dbReference type="PIRSR" id="PIRSR005902-1"/>
    </source>
</evidence>
<dbReference type="AlphaFoldDB" id="A0A9X1V6X0"/>
<evidence type="ECO:0000256" key="1">
    <source>
        <dbReference type="ARBA" id="ARBA00022723"/>
    </source>
</evidence>
<evidence type="ECO:0000313" key="4">
    <source>
        <dbReference type="EMBL" id="MCI0182631.1"/>
    </source>
</evidence>
<feature type="binding site" evidence="3">
    <location>
        <position position="206"/>
    </location>
    <ligand>
        <name>a divalent metal cation</name>
        <dbReference type="ChEBI" id="CHEBI:60240"/>
        <label>1</label>
    </ligand>
</feature>
<dbReference type="CDD" id="cd01310">
    <property type="entry name" value="TatD_DNAse"/>
    <property type="match status" value="1"/>
</dbReference>
<sequence length="259" mass="29174">MTPLLFDTHTHLNDDALYVEANEVLERAKAIGVARLVIPGYDRQSSLRAMELASKYDWVYAVVGFHPQDAAHVTEQDFADLEDWMGQPKVVGIGEIGLDYHYDEPARDIQAAVFRRQIAIAKKVQKPIVIHDRDAHGDILKILKEEDAKTVGGIMHCFSGSVEMAVECLHLNFYLSFAGTVTFKNAKRPQEVAMHVPLDRMLIETDAPYLTPEPYRGKQNEPANVRFVAEKLAQLRGLPLEEMAQLTYANANRIFGIEE</sequence>
<dbReference type="InterPro" id="IPR032466">
    <property type="entry name" value="Metal_Hydrolase"/>
</dbReference>
<dbReference type="NCBIfam" id="TIGR00010">
    <property type="entry name" value="YchF/TatD family DNA exonuclease"/>
    <property type="match status" value="1"/>
</dbReference>
<dbReference type="EMBL" id="JALBUF010000001">
    <property type="protein sequence ID" value="MCI0182631.1"/>
    <property type="molecule type" value="Genomic_DNA"/>
</dbReference>
<dbReference type="Pfam" id="PF01026">
    <property type="entry name" value="TatD_DNase"/>
    <property type="match status" value="1"/>
</dbReference>
<dbReference type="PIRSF" id="PIRSF005902">
    <property type="entry name" value="DNase_TatD"/>
    <property type="match status" value="1"/>
</dbReference>
<dbReference type="PROSITE" id="PS01137">
    <property type="entry name" value="TATD_1"/>
    <property type="match status" value="1"/>
</dbReference>
<dbReference type="FunFam" id="3.20.20.140:FF:000005">
    <property type="entry name" value="TatD family hydrolase"/>
    <property type="match status" value="1"/>
</dbReference>
<evidence type="ECO:0000256" key="2">
    <source>
        <dbReference type="ARBA" id="ARBA00022801"/>
    </source>
</evidence>
<dbReference type="GO" id="GO:0005829">
    <property type="term" value="C:cytosol"/>
    <property type="evidence" value="ECO:0007669"/>
    <property type="project" value="TreeGrafter"/>
</dbReference>
<feature type="binding site" evidence="3">
    <location>
        <position position="156"/>
    </location>
    <ligand>
        <name>a divalent metal cation</name>
        <dbReference type="ChEBI" id="CHEBI:60240"/>
        <label>2</label>
    </ligand>
</feature>
<dbReference type="PANTHER" id="PTHR46124:SF2">
    <property type="entry name" value="D-AMINOACYL-TRNA DEACYLASE"/>
    <property type="match status" value="1"/>
</dbReference>
<proteinExistence type="predicted"/>